<evidence type="ECO:0000313" key="2">
    <source>
        <dbReference type="Proteomes" id="UP000192738"/>
    </source>
</evidence>
<evidence type="ECO:0008006" key="3">
    <source>
        <dbReference type="Google" id="ProtNLM"/>
    </source>
</evidence>
<dbReference type="AlphaFoldDB" id="A0A1W2E4T8"/>
<protein>
    <recommendedName>
        <fullName evidence="3">Quinate 5-dehydrogenase</fullName>
    </recommendedName>
</protein>
<name>A0A1W2E4T8_9FIRM</name>
<proteinExistence type="predicted"/>
<dbReference type="STRING" id="112901.SAMN04488500_12095"/>
<gene>
    <name evidence="1" type="ORF">SAMN04488500_12095</name>
</gene>
<dbReference type="Proteomes" id="UP000192738">
    <property type="component" value="Unassembled WGS sequence"/>
</dbReference>
<sequence length="312" mass="33906">MKQVVSISLGSSKRNGTTTADFGGQLFLIKRIGTDGDKQAAARLIRELDGQVDAIGLGGTDLYIYAGNKRYTFRESAALAANAKKTPVVDGSAIKNTLERRVIPYLETKHGLKFKDKQALVVCAVDRFGLAEALVGAGSRTVFGDLMFGLGLPMPIRTLDGLARLASFAAPIVTKLPVSLFYPTGDKQTEVTPKFAQYFRDADIIAGDFHFIRRYMPDNMSDKLVITNTVTKEDEVLLKQRGISMLVTTTPEMGGRSFGTNILEGVLTALSGKRPEQLTADDYTHLIEQTGIEPRVKKLTLGGACICKNLLL</sequence>
<dbReference type="RefSeq" id="WP_084577561.1">
    <property type="nucleotide sequence ID" value="NZ_CP155572.1"/>
</dbReference>
<dbReference type="OrthoDB" id="9780944at2"/>
<evidence type="ECO:0000313" key="1">
    <source>
        <dbReference type="EMBL" id="SMD04803.1"/>
    </source>
</evidence>
<dbReference type="EMBL" id="FWXI01000020">
    <property type="protein sequence ID" value="SMD04803.1"/>
    <property type="molecule type" value="Genomic_DNA"/>
</dbReference>
<accession>A0A1W2E4T8</accession>
<organism evidence="1 2">
    <name type="scientific">Sporomusa malonica</name>
    <dbReference type="NCBI Taxonomy" id="112901"/>
    <lineage>
        <taxon>Bacteria</taxon>
        <taxon>Bacillati</taxon>
        <taxon>Bacillota</taxon>
        <taxon>Negativicutes</taxon>
        <taxon>Selenomonadales</taxon>
        <taxon>Sporomusaceae</taxon>
        <taxon>Sporomusa</taxon>
    </lineage>
</organism>
<keyword evidence="2" id="KW-1185">Reference proteome</keyword>
<reference evidence="1 2" key="1">
    <citation type="submission" date="2017-04" db="EMBL/GenBank/DDBJ databases">
        <authorList>
            <person name="Afonso C.L."/>
            <person name="Miller P.J."/>
            <person name="Scott M.A."/>
            <person name="Spackman E."/>
            <person name="Goraichik I."/>
            <person name="Dimitrov K.M."/>
            <person name="Suarez D.L."/>
            <person name="Swayne D.E."/>
        </authorList>
    </citation>
    <scope>NUCLEOTIDE SEQUENCE [LARGE SCALE GENOMIC DNA]</scope>
    <source>
        <strain evidence="1 2">DSM 5090</strain>
    </source>
</reference>